<name>A0A5C9A2H6_9GAMM</name>
<evidence type="ECO:0000313" key="1">
    <source>
        <dbReference type="EMBL" id="TXS93970.1"/>
    </source>
</evidence>
<proteinExistence type="predicted"/>
<reference evidence="1 2" key="1">
    <citation type="submission" date="2019-08" db="EMBL/GenBank/DDBJ databases">
        <title>Parahaliea maris sp. nov., isolated from the surface seawater.</title>
        <authorList>
            <person name="Liu Y."/>
        </authorList>
    </citation>
    <scope>NUCLEOTIDE SEQUENCE [LARGE SCALE GENOMIC DNA]</scope>
    <source>
        <strain evidence="1 2">HSLHS9</strain>
    </source>
</reference>
<accession>A0A5C9A2H6</accession>
<dbReference type="AlphaFoldDB" id="A0A5C9A2H6"/>
<gene>
    <name evidence="1" type="ORF">FV139_10125</name>
</gene>
<dbReference type="EMBL" id="VRZA01000003">
    <property type="protein sequence ID" value="TXS93970.1"/>
    <property type="molecule type" value="Genomic_DNA"/>
</dbReference>
<protein>
    <submittedName>
        <fullName evidence="1">Uncharacterized protein</fullName>
    </submittedName>
</protein>
<sequence>MRQLRTSSLRNARFARILVLVALLCAAAIPVVEAAHLHGIGEGNADCMLCKSPSLAPVVAAVPLVFLALNRAIAPPRLTLAALAQRYLPRQSRGPPRYT</sequence>
<evidence type="ECO:0000313" key="2">
    <source>
        <dbReference type="Proteomes" id="UP000321039"/>
    </source>
</evidence>
<dbReference type="RefSeq" id="WP_148068312.1">
    <property type="nucleotide sequence ID" value="NZ_VRZA01000003.1"/>
</dbReference>
<comment type="caution">
    <text evidence="1">The sequence shown here is derived from an EMBL/GenBank/DDBJ whole genome shotgun (WGS) entry which is preliminary data.</text>
</comment>
<organism evidence="1 2">
    <name type="scientific">Parahaliea maris</name>
    <dbReference type="NCBI Taxonomy" id="2716870"/>
    <lineage>
        <taxon>Bacteria</taxon>
        <taxon>Pseudomonadati</taxon>
        <taxon>Pseudomonadota</taxon>
        <taxon>Gammaproteobacteria</taxon>
        <taxon>Cellvibrionales</taxon>
        <taxon>Halieaceae</taxon>
        <taxon>Parahaliea</taxon>
    </lineage>
</organism>
<dbReference type="Proteomes" id="UP000321039">
    <property type="component" value="Unassembled WGS sequence"/>
</dbReference>
<keyword evidence="2" id="KW-1185">Reference proteome</keyword>